<organism evidence="7 8">
    <name type="scientific">Papaver somniferum</name>
    <name type="common">Opium poppy</name>
    <dbReference type="NCBI Taxonomy" id="3469"/>
    <lineage>
        <taxon>Eukaryota</taxon>
        <taxon>Viridiplantae</taxon>
        <taxon>Streptophyta</taxon>
        <taxon>Embryophyta</taxon>
        <taxon>Tracheophyta</taxon>
        <taxon>Spermatophyta</taxon>
        <taxon>Magnoliopsida</taxon>
        <taxon>Ranunculales</taxon>
        <taxon>Papaveraceae</taxon>
        <taxon>Papaveroideae</taxon>
        <taxon>Papaver</taxon>
    </lineage>
</organism>
<dbReference type="EMBL" id="CM010717">
    <property type="protein sequence ID" value="RZC56210.1"/>
    <property type="molecule type" value="Genomic_DNA"/>
</dbReference>
<feature type="domain" description="Pre-mRNA polyadenylation factor Fip1" evidence="6">
    <location>
        <begin position="209"/>
        <end position="251"/>
    </location>
</feature>
<feature type="compositionally biased region" description="Basic and acidic residues" evidence="5">
    <location>
        <begin position="1149"/>
        <end position="1191"/>
    </location>
</feature>
<name>A0A4Y7J827_PAPSO</name>
<accession>A0A4Y7J827</accession>
<dbReference type="PANTHER" id="PTHR36884:SF4">
    <property type="entry name" value="FIP1[III]-LIKE PROTEIN"/>
    <property type="match status" value="1"/>
</dbReference>
<evidence type="ECO:0000256" key="2">
    <source>
        <dbReference type="ARBA" id="ARBA00007459"/>
    </source>
</evidence>
<feature type="region of interest" description="Disordered" evidence="5">
    <location>
        <begin position="828"/>
        <end position="852"/>
    </location>
</feature>
<feature type="region of interest" description="Disordered" evidence="5">
    <location>
        <begin position="332"/>
        <end position="363"/>
    </location>
</feature>
<keyword evidence="4" id="KW-0539">Nucleus</keyword>
<sequence length="1255" mass="145325">MEDMDDDFGDLYADVEVQVSSVIKQVSNSNNHSLYIKEKANNDEEMEDMETDKDLEVMDNGSDDSEDELHILLNEEDCRKYPVVNDSNLRDLGMGSDGKGGDDNDNELVVGTENDRRVAEKFDGGAEQNFAGQSVAERGNGIKSSYAGTQYSPYKYVRPNGTLFPSNNAKSSGAGTAGSFSSAPGSSMALPIVSQGCEFSLPRYRTIFDVNVETFERKPWRYPGVDITNFFNFGLDEESWKDYCNQLEHFRQQAAKVPVRGHNQSHGNEYVHESKAVVGDVNSRNANGGVRQLDAPKGRAIQVEGGIGERQPTMDIMRSQDRDSGVVIQIPMQDSKELSPSSFKEEASNSMEDGSDNGGSGLDDCRDGHLAEVTEAYGRSRDVKNTGSMRRLSVRPLCSDHDGQRNEILDADGCHLSRVRGCVSEEVTEAKKNTKEAKEGVSKDPIKTEACVLEAEPSLNDHILCSLDFDSQSEASEDGDDIEMEDTKNLAKLHSLNSVTRLSGSVVPDFDQHKESRSNESKPRNKYLRPQKDPKTKYLVQEQDNPPSRMKLRSVAELKYDSDVDEASPPSGRKGWCDRNHLTKVHAERKVRKIYDDFNVEDMSLYRETEISIGYRGGRVANKHVRSSISGIIERKVYPHARDEFNPCIRRRYDESDDLLNKRHAGRGNVVERELHLREKRNNNRGIGGINHEEHMQSLPERSSPYRVKERRDYRQITERDGENRFRKGMEIDDFAFAHRYEEEIYQEDYIRHASYEDRERDYIHRKYDRDGPYIAREIERCRQRERYSGGACFDLIKSRDYRGGVDEHWRYSDHEFSPPYSRRKSRILKDRSYHEATSPEKDLSDSRRSDGRCVDNWRHTHDEKHRDSGWFGPNLNEYKHTDRAMYSDDPVHSDRRRHIWKYNSAMDNSTSREQSRGRFHDEEASFYTEMSLRDEYIHVNHDFSRGEMLDDQDRYERDRRIFRREESRDFGISDEAVLRYRNSVDLREESRDLRIYDEQAVLRYRDFSCDEMLNDQDRYERDRRIVIREESRDFGDTDEAVLRYRDSVDLHIVGWKGKLSGRNTKPMAPWINSIRKDSIDHEIDKEQRSYRNPNRQHQGKFVSRHFQKVESNYPGQLNTKTERLDQSHLEHHASKGNEKLIESRPVNHRRDASSVLAEGRRVEDGHSEIPKERVSTGDAKKKLLDSEDSTKYDNQRILQTLAKMEKRRERFKELSTAKKELDINPVPQSDVKLVEAGTEVKQERPARKRRWGGN</sequence>
<dbReference type="GO" id="GO:0005634">
    <property type="term" value="C:nucleus"/>
    <property type="evidence" value="ECO:0007669"/>
    <property type="project" value="UniProtKB-SubCell"/>
</dbReference>
<evidence type="ECO:0000256" key="4">
    <source>
        <dbReference type="ARBA" id="ARBA00023242"/>
    </source>
</evidence>
<protein>
    <recommendedName>
        <fullName evidence="6">Pre-mRNA polyadenylation factor Fip1 domain-containing protein</fullName>
    </recommendedName>
</protein>
<keyword evidence="3" id="KW-0507">mRNA processing</keyword>
<dbReference type="PANTHER" id="PTHR36884">
    <property type="entry name" value="FIP1[III]-LIKE PROTEIN"/>
    <property type="match status" value="1"/>
</dbReference>
<dbReference type="InterPro" id="IPR007854">
    <property type="entry name" value="Fip1_dom"/>
</dbReference>
<keyword evidence="8" id="KW-1185">Reference proteome</keyword>
<dbReference type="Proteomes" id="UP000316621">
    <property type="component" value="Chromosome 3"/>
</dbReference>
<dbReference type="Gramene" id="RZC56210">
    <property type="protein sequence ID" value="RZC56210"/>
    <property type="gene ID" value="C5167_015080"/>
</dbReference>
<evidence type="ECO:0000259" key="6">
    <source>
        <dbReference type="Pfam" id="PF05182"/>
    </source>
</evidence>
<evidence type="ECO:0000313" key="8">
    <source>
        <dbReference type="Proteomes" id="UP000316621"/>
    </source>
</evidence>
<dbReference type="OrthoDB" id="1917198at2759"/>
<dbReference type="STRING" id="3469.A0A4Y7J827"/>
<feature type="region of interest" description="Disordered" evidence="5">
    <location>
        <begin position="1236"/>
        <end position="1255"/>
    </location>
</feature>
<feature type="compositionally biased region" description="Basic and acidic residues" evidence="5">
    <location>
        <begin position="1121"/>
        <end position="1143"/>
    </location>
</feature>
<reference evidence="7 8" key="1">
    <citation type="journal article" date="2018" name="Science">
        <title>The opium poppy genome and morphinan production.</title>
        <authorList>
            <person name="Guo L."/>
            <person name="Winzer T."/>
            <person name="Yang X."/>
            <person name="Li Y."/>
            <person name="Ning Z."/>
            <person name="He Z."/>
            <person name="Teodor R."/>
            <person name="Lu Y."/>
            <person name="Bowser T.A."/>
            <person name="Graham I.A."/>
            <person name="Ye K."/>
        </authorList>
    </citation>
    <scope>NUCLEOTIDE SEQUENCE [LARGE SCALE GENOMIC DNA]</scope>
    <source>
        <strain evidence="8">cv. HN1</strain>
        <tissue evidence="7">Leaves</tissue>
    </source>
</reference>
<evidence type="ECO:0000256" key="1">
    <source>
        <dbReference type="ARBA" id="ARBA00004123"/>
    </source>
</evidence>
<dbReference type="GO" id="GO:0006397">
    <property type="term" value="P:mRNA processing"/>
    <property type="evidence" value="ECO:0007669"/>
    <property type="project" value="UniProtKB-KW"/>
</dbReference>
<gene>
    <name evidence="7" type="ORF">C5167_015080</name>
</gene>
<proteinExistence type="inferred from homology"/>
<feature type="compositionally biased region" description="Basic and acidic residues" evidence="5">
    <location>
        <begin position="510"/>
        <end position="523"/>
    </location>
</feature>
<feature type="region of interest" description="Disordered" evidence="5">
    <location>
        <begin position="504"/>
        <end position="553"/>
    </location>
</feature>
<comment type="similarity">
    <text evidence="2">Belongs to the FIP1 family.</text>
</comment>
<comment type="subcellular location">
    <subcellularLocation>
        <location evidence="1">Nucleus</location>
    </subcellularLocation>
</comment>
<evidence type="ECO:0000256" key="5">
    <source>
        <dbReference type="SAM" id="MobiDB-lite"/>
    </source>
</evidence>
<evidence type="ECO:0000313" key="7">
    <source>
        <dbReference type="EMBL" id="RZC56210.1"/>
    </source>
</evidence>
<evidence type="ECO:0000256" key="3">
    <source>
        <dbReference type="ARBA" id="ARBA00022664"/>
    </source>
</evidence>
<dbReference type="AlphaFoldDB" id="A0A4Y7J827"/>
<dbReference type="OMA" id="ESWKSYC"/>
<feature type="region of interest" description="Disordered" evidence="5">
    <location>
        <begin position="1083"/>
        <end position="1102"/>
    </location>
</feature>
<dbReference type="Pfam" id="PF05182">
    <property type="entry name" value="Fip1"/>
    <property type="match status" value="1"/>
</dbReference>
<feature type="region of interest" description="Disordered" evidence="5">
    <location>
        <begin position="1121"/>
        <end position="1191"/>
    </location>
</feature>
<feature type="compositionally biased region" description="Polar residues" evidence="5">
    <location>
        <begin position="338"/>
        <end position="352"/>
    </location>
</feature>
<dbReference type="InterPro" id="IPR044976">
    <property type="entry name" value="FIPS5/FIPS3-like"/>
</dbReference>